<dbReference type="Proteomes" id="UP001338137">
    <property type="component" value="Unassembled WGS sequence"/>
</dbReference>
<dbReference type="RefSeq" id="WP_326073672.1">
    <property type="nucleotide sequence ID" value="NZ_JARLKY010000054.1"/>
</dbReference>
<comment type="caution">
    <text evidence="1">The sequence shown here is derived from an EMBL/GenBank/DDBJ whole genome shotgun (WGS) entry which is preliminary data.</text>
</comment>
<gene>
    <name evidence="1" type="ORF">P4I72_21035</name>
</gene>
<reference evidence="1 2" key="1">
    <citation type="submission" date="2023-03" db="EMBL/GenBank/DDBJ databases">
        <title>Bacillus Genome Sequencing.</title>
        <authorList>
            <person name="Dunlap C."/>
        </authorList>
    </citation>
    <scope>NUCLEOTIDE SEQUENCE [LARGE SCALE GENOMIC DNA]</scope>
    <source>
        <strain evidence="1 2">BD-533</strain>
    </source>
</reference>
<organism evidence="1 2">
    <name type="scientific">Paenibacillus alba</name>
    <dbReference type="NCBI Taxonomy" id="1197127"/>
    <lineage>
        <taxon>Bacteria</taxon>
        <taxon>Bacillati</taxon>
        <taxon>Bacillota</taxon>
        <taxon>Bacilli</taxon>
        <taxon>Bacillales</taxon>
        <taxon>Paenibacillaceae</taxon>
        <taxon>Paenibacillus</taxon>
    </lineage>
</organism>
<evidence type="ECO:0000313" key="1">
    <source>
        <dbReference type="EMBL" id="MEC0229617.1"/>
    </source>
</evidence>
<keyword evidence="2" id="KW-1185">Reference proteome</keyword>
<evidence type="ECO:0000313" key="2">
    <source>
        <dbReference type="Proteomes" id="UP001338137"/>
    </source>
</evidence>
<name>A0ABU6G8L6_9BACL</name>
<sequence>MNTILLFLLVAFGMTDSGTVSDVLNPPAKEEAGYQLPYPNQEAKSAYLQNQVFQLENVYSRFSVAPMNMYVSMEGQPRETLHLELRILGKPREELSDQEISRIREAIYKAVGKRFNLEITTRVIPKEAEIVGAISEIDSTNRQVLIVNLDSENTEKYWVNVVDDIVIRRGEGDAKFEDLKLGDWLNVWSTGAVAQSLPALATALEIEIAEPQDTTPKALATLMGTDFKDIKQIDIRFGDGKKLVITDNAMIADISSKLLNIELIPSRDQRTVIGFLFSMELSVGDRKVKYGNPLWIDGVKYQQTVLTEELNKDIVKYGRANLPNLLPGIK</sequence>
<proteinExistence type="predicted"/>
<accession>A0ABU6G8L6</accession>
<dbReference type="EMBL" id="JARLKY010000054">
    <property type="protein sequence ID" value="MEC0229617.1"/>
    <property type="molecule type" value="Genomic_DNA"/>
</dbReference>
<protein>
    <submittedName>
        <fullName evidence="1">Uncharacterized protein</fullName>
    </submittedName>
</protein>